<accession>A0A178YEE5</accession>
<proteinExistence type="predicted"/>
<dbReference type="AlphaFoldDB" id="A0A178YEE5"/>
<evidence type="ECO:0000313" key="1">
    <source>
        <dbReference type="EMBL" id="OAP45801.1"/>
    </source>
</evidence>
<gene>
    <name evidence="1" type="ORF">AU381_06685</name>
</gene>
<protein>
    <submittedName>
        <fullName evidence="1">Uncharacterized protein</fullName>
    </submittedName>
</protein>
<dbReference type="Proteomes" id="UP000094025">
    <property type="component" value="Unassembled WGS sequence"/>
</dbReference>
<keyword evidence="2" id="KW-1185">Reference proteome</keyword>
<dbReference type="EMBL" id="LPUX01000037">
    <property type="protein sequence ID" value="OAP45801.1"/>
    <property type="molecule type" value="Genomic_DNA"/>
</dbReference>
<sequence>MIAVNASTSPHSSVSFTPFGSDALTFAGEDSGPILSAFGGSSSPSVAGISNANSLLAAVI</sequence>
<evidence type="ECO:0000313" key="2">
    <source>
        <dbReference type="Proteomes" id="UP000094025"/>
    </source>
</evidence>
<reference evidence="1 2" key="1">
    <citation type="journal article" date="2016" name="Int. J. Syst. Evol. Microbiol.">
        <title>Ensifer glycinis sp. nov., an novel rhizobial species associated with Glycine spp.</title>
        <authorList>
            <person name="Yan H."/>
            <person name="Yan J."/>
            <person name="Sui X.H."/>
            <person name="Wang E.T."/>
            <person name="Chen W.X."/>
            <person name="Zhang X.X."/>
            <person name="Chen W.F."/>
        </authorList>
    </citation>
    <scope>NUCLEOTIDE SEQUENCE [LARGE SCALE GENOMIC DNA]</scope>
    <source>
        <strain evidence="1 2">CCBAU 23380</strain>
    </source>
</reference>
<organism evidence="1 2">
    <name type="scientific">Sinorhizobium glycinis</name>
    <dbReference type="NCBI Taxonomy" id="1472378"/>
    <lineage>
        <taxon>Bacteria</taxon>
        <taxon>Pseudomonadati</taxon>
        <taxon>Pseudomonadota</taxon>
        <taxon>Alphaproteobacteria</taxon>
        <taxon>Hyphomicrobiales</taxon>
        <taxon>Rhizobiaceae</taxon>
        <taxon>Sinorhizobium/Ensifer group</taxon>
        <taxon>Sinorhizobium</taxon>
    </lineage>
</organism>
<name>A0A178YEE5_9HYPH</name>
<comment type="caution">
    <text evidence="1">The sequence shown here is derived from an EMBL/GenBank/DDBJ whole genome shotgun (WGS) entry which is preliminary data.</text>
</comment>